<organism evidence="1 2">
    <name type="scientific">Trichonephila clavipes</name>
    <name type="common">Golden silk orbweaver</name>
    <name type="synonym">Nephila clavipes</name>
    <dbReference type="NCBI Taxonomy" id="2585209"/>
    <lineage>
        <taxon>Eukaryota</taxon>
        <taxon>Metazoa</taxon>
        <taxon>Ecdysozoa</taxon>
        <taxon>Arthropoda</taxon>
        <taxon>Chelicerata</taxon>
        <taxon>Arachnida</taxon>
        <taxon>Araneae</taxon>
        <taxon>Araneomorphae</taxon>
        <taxon>Entelegynae</taxon>
        <taxon>Araneoidea</taxon>
        <taxon>Nephilidae</taxon>
        <taxon>Trichonephila</taxon>
    </lineage>
</organism>
<evidence type="ECO:0000313" key="1">
    <source>
        <dbReference type="EMBL" id="GFX86752.1"/>
    </source>
</evidence>
<sequence length="128" mass="15065">MAYYYGTTHQNVINCVDWKTLRDFFGSSLIDRTCAYYSTIAEDIVTLTSLGKTRTPQQKMQCVLWLTEFDLNSINQNTHCITRVQRRVRTEWNVVSGLPNRLIRTPTKRITHTINSVFYHENLRIFTN</sequence>
<keyword evidence="2" id="KW-1185">Reference proteome</keyword>
<dbReference type="AlphaFoldDB" id="A0A8X6R6J4"/>
<proteinExistence type="predicted"/>
<protein>
    <submittedName>
        <fullName evidence="1">Uncharacterized protein</fullName>
    </submittedName>
</protein>
<accession>A0A8X6R6J4</accession>
<dbReference type="Proteomes" id="UP000887159">
    <property type="component" value="Unassembled WGS sequence"/>
</dbReference>
<evidence type="ECO:0000313" key="2">
    <source>
        <dbReference type="Proteomes" id="UP000887159"/>
    </source>
</evidence>
<gene>
    <name evidence="1" type="primary">NCL1_23325</name>
    <name evidence="1" type="ORF">TNCV_1409491</name>
</gene>
<reference evidence="1" key="1">
    <citation type="submission" date="2020-08" db="EMBL/GenBank/DDBJ databases">
        <title>Multicomponent nature underlies the extraordinary mechanical properties of spider dragline silk.</title>
        <authorList>
            <person name="Kono N."/>
            <person name="Nakamura H."/>
            <person name="Mori M."/>
            <person name="Yoshida Y."/>
            <person name="Ohtoshi R."/>
            <person name="Malay A.D."/>
            <person name="Moran D.A.P."/>
            <person name="Tomita M."/>
            <person name="Numata K."/>
            <person name="Arakawa K."/>
        </authorList>
    </citation>
    <scope>NUCLEOTIDE SEQUENCE</scope>
</reference>
<name>A0A8X6R6J4_TRICX</name>
<comment type="caution">
    <text evidence="1">The sequence shown here is derived from an EMBL/GenBank/DDBJ whole genome shotgun (WGS) entry which is preliminary data.</text>
</comment>
<dbReference type="EMBL" id="BMAU01021013">
    <property type="protein sequence ID" value="GFX86752.1"/>
    <property type="molecule type" value="Genomic_DNA"/>
</dbReference>